<evidence type="ECO:0000256" key="1">
    <source>
        <dbReference type="SAM" id="MobiDB-lite"/>
    </source>
</evidence>
<gene>
    <name evidence="2" type="ORF">JQ615_18060</name>
</gene>
<reference evidence="3" key="1">
    <citation type="journal article" date="2021" name="ISME J.">
        <title>Evolutionary origin and ecological implication of a unique nif island in free-living Bradyrhizobium lineages.</title>
        <authorList>
            <person name="Tao J."/>
        </authorList>
    </citation>
    <scope>NUCLEOTIDE SEQUENCE [LARGE SCALE GENOMIC DNA]</scope>
    <source>
        <strain evidence="3">SZCCT0434</strain>
    </source>
</reference>
<name>A0ABS5FLP5_9BRAD</name>
<evidence type="ECO:0008006" key="4">
    <source>
        <dbReference type="Google" id="ProtNLM"/>
    </source>
</evidence>
<keyword evidence="3" id="KW-1185">Reference proteome</keyword>
<proteinExistence type="predicted"/>
<dbReference type="RefSeq" id="WP_212493233.1">
    <property type="nucleotide sequence ID" value="NZ_JAFCJH010000017.1"/>
</dbReference>
<dbReference type="EMBL" id="JAFCJH010000017">
    <property type="protein sequence ID" value="MBR0797296.1"/>
    <property type="molecule type" value="Genomic_DNA"/>
</dbReference>
<protein>
    <recommendedName>
        <fullName evidence="4">Transposase</fullName>
    </recommendedName>
</protein>
<evidence type="ECO:0000313" key="2">
    <source>
        <dbReference type="EMBL" id="MBR0797296.1"/>
    </source>
</evidence>
<organism evidence="2 3">
    <name type="scientific">Bradyrhizobium jicamae</name>
    <dbReference type="NCBI Taxonomy" id="280332"/>
    <lineage>
        <taxon>Bacteria</taxon>
        <taxon>Pseudomonadati</taxon>
        <taxon>Pseudomonadota</taxon>
        <taxon>Alphaproteobacteria</taxon>
        <taxon>Hyphomicrobiales</taxon>
        <taxon>Nitrobacteraceae</taxon>
        <taxon>Bradyrhizobium</taxon>
    </lineage>
</organism>
<comment type="caution">
    <text evidence="2">The sequence shown here is derived from an EMBL/GenBank/DDBJ whole genome shotgun (WGS) entry which is preliminary data.</text>
</comment>
<sequence length="115" mass="13249">MIMMRPLKGRRGDRNHVYHRAFWMLHSISENQAALIFSALGTRYFGFFGLSPTVQTCRTDRPAGVKHLNLVVLAVRAWVFHLEQGNQQKSCYDQSPPRQFFQRKGSVPQPAGEFK</sequence>
<accession>A0ABS5FLP5</accession>
<evidence type="ECO:0000313" key="3">
    <source>
        <dbReference type="Proteomes" id="UP001315278"/>
    </source>
</evidence>
<dbReference type="Proteomes" id="UP001315278">
    <property type="component" value="Unassembled WGS sequence"/>
</dbReference>
<feature type="region of interest" description="Disordered" evidence="1">
    <location>
        <begin position="89"/>
        <end position="115"/>
    </location>
</feature>